<evidence type="ECO:0000313" key="3">
    <source>
        <dbReference type="EMBL" id="AYU81563.1"/>
    </source>
</evidence>
<reference evidence="3 4" key="1">
    <citation type="journal article" date="2018" name="Sci. Rep.">
        <title>A complete Leishmania donovani reference genome identifies novel genetic variations associated with virulence.</title>
        <authorList>
            <person name="Lypaczewski P."/>
            <person name="Hoshizaki J."/>
            <person name="Zhang W.-W."/>
            <person name="McCall L.-I."/>
            <person name="Torcivia-Rodriguez J."/>
            <person name="Simonyan V."/>
            <person name="Kaur A."/>
            <person name="Dewar K."/>
            <person name="Matlashewski G."/>
        </authorList>
    </citation>
    <scope>NUCLEOTIDE SEQUENCE [LARGE SCALE GENOMIC DNA]</scope>
    <source>
        <strain evidence="3 4">LdCL</strain>
    </source>
</reference>
<feature type="compositionally biased region" description="Low complexity" evidence="1">
    <location>
        <begin position="158"/>
        <end position="167"/>
    </location>
</feature>
<dbReference type="Proteomes" id="UP000274082">
    <property type="component" value="Chromosome 32"/>
</dbReference>
<feature type="transmembrane region" description="Helical" evidence="2">
    <location>
        <begin position="1005"/>
        <end position="1025"/>
    </location>
</feature>
<feature type="region of interest" description="Disordered" evidence="1">
    <location>
        <begin position="330"/>
        <end position="356"/>
    </location>
</feature>
<accession>A0A3S7X523</accession>
<evidence type="ECO:0000313" key="4">
    <source>
        <dbReference type="Proteomes" id="UP000274082"/>
    </source>
</evidence>
<evidence type="ECO:0000256" key="1">
    <source>
        <dbReference type="SAM" id="MobiDB-lite"/>
    </source>
</evidence>
<sequence length="1026" mass="114360">MFTFSCQCQSCRGNLVATEKEFYFTSSLFRIDLAWDNVKRIRLETQQVKGVPTSVLVVVLQHNEAIKMQASSPSAQKKRLLSSRKYFFYDFHDLLGAEEQIKHLLQQYRTSEKSKKYEARDDSEKGSSSTTKQQTDKPGEKDEVSTSISGAPKDESLNNSRTTTNRNPDSDARRAALGLPLAGRRAPPWNALRPKLSGKLVSIPVASASKVKSGKYAQLFLKFYRHVATVLIVVMLALLTQHYAHFVDLHAQNPLQRAEKLLRDIHALSDVNTRLESYDSHETLWQYNKRQKDLAEESRTFTHRLEQAAVELMGRYVALQAKMATLRGHRAQRVAREEQSGTPSPPPPPTMSSVFGTPMTAADRARLFSQRGEACQARVGNRGAAKTGAGQCGGSGAASKKTAKRRAAPLKSMSLSRLKSDVQRWVRRAQSAWHYAISFIFELPVRPSTRPAPSAGEHHGSAGEAAWAVYTEKMGEYFRLTEWVSAAEYEDRLSCLQLTQELLETVEMTERVFATFSKVFLMDRYRKLESGEERASHWMQPPQALRTVTGGNKYYAANAFSSEEVAHVAMLRRFVGSLVHSEPLEADQGRRRRMALRVADAMLSYREDEVQLLRARNQGRPVNATELWRLLEEKVLRPATMPLRENPDVDNSTVYLRNPIAELRFWHTHEAAWREHLLSFFSPEEQAEIRSSLDTDDRSHQSLVDLTTPPVDLQWVKLPLFRGLLCFEGISHLQGGASEAADGAAGDLVHASDDEENENADETANDIGEGDTEESRSDASAGRASTPSPTPVISAYLLPASPTHSKASTAKKMTPSNRTNTATSRSSKTPKTPPDMAASPHAQNLRAEGLWKEVKLRWMDDLNVFRLAFDADSAGRSAHAARSHCTDNDERGAVADAAGVHCRLFGIVSLINEFYVRYMTPTVLQRFAAFLRALFPPYFQSHSGREVYISALRSWGTQDPAVQLAISQVTGFAPGTTSDVSRSLLYIVLQPPPLLQTSIVSTRQATIAVMVLVLFGGVLTALYMMQ</sequence>
<feature type="region of interest" description="Disordered" evidence="1">
    <location>
        <begin position="751"/>
        <end position="844"/>
    </location>
</feature>
<proteinExistence type="predicted"/>
<name>A0A3S7X523_LEIDO</name>
<dbReference type="AlphaFoldDB" id="A0A3S7X523"/>
<protein>
    <recommendedName>
        <fullName evidence="5">Transmembrane protein</fullName>
    </recommendedName>
</protein>
<feature type="compositionally biased region" description="Basic and acidic residues" evidence="1">
    <location>
        <begin position="134"/>
        <end position="144"/>
    </location>
</feature>
<dbReference type="OrthoDB" id="273324at2759"/>
<keyword evidence="2" id="KW-0472">Membrane</keyword>
<feature type="compositionally biased region" description="Acidic residues" evidence="1">
    <location>
        <begin position="753"/>
        <end position="772"/>
    </location>
</feature>
<feature type="compositionally biased region" description="Low complexity" evidence="1">
    <location>
        <begin position="814"/>
        <end position="827"/>
    </location>
</feature>
<evidence type="ECO:0000256" key="2">
    <source>
        <dbReference type="SAM" id="Phobius"/>
    </source>
</evidence>
<feature type="region of interest" description="Disordered" evidence="1">
    <location>
        <begin position="112"/>
        <end position="173"/>
    </location>
</feature>
<organism evidence="3 4">
    <name type="scientific">Leishmania donovani</name>
    <dbReference type="NCBI Taxonomy" id="5661"/>
    <lineage>
        <taxon>Eukaryota</taxon>
        <taxon>Discoba</taxon>
        <taxon>Euglenozoa</taxon>
        <taxon>Kinetoplastea</taxon>
        <taxon>Metakinetoplastina</taxon>
        <taxon>Trypanosomatida</taxon>
        <taxon>Trypanosomatidae</taxon>
        <taxon>Leishmaniinae</taxon>
        <taxon>Leishmania</taxon>
    </lineage>
</organism>
<dbReference type="EMBL" id="CP029531">
    <property type="protein sequence ID" value="AYU81563.1"/>
    <property type="molecule type" value="Genomic_DNA"/>
</dbReference>
<feature type="compositionally biased region" description="Basic and acidic residues" evidence="1">
    <location>
        <begin position="112"/>
        <end position="125"/>
    </location>
</feature>
<keyword evidence="4" id="KW-1185">Reference proteome</keyword>
<gene>
    <name evidence="3" type="ORF">LdCL_320007200</name>
</gene>
<keyword evidence="2" id="KW-0812">Transmembrane</keyword>
<dbReference type="VEuPathDB" id="TriTrypDB:LDHU3_32.0310"/>
<keyword evidence="2" id="KW-1133">Transmembrane helix</keyword>
<dbReference type="VEuPathDB" id="TriTrypDB:LdBPK_320230.1"/>
<evidence type="ECO:0008006" key="5">
    <source>
        <dbReference type="Google" id="ProtNLM"/>
    </source>
</evidence>
<dbReference type="VEuPathDB" id="TriTrypDB:LdCL_320007200"/>
<feature type="region of interest" description="Disordered" evidence="1">
    <location>
        <begin position="382"/>
        <end position="410"/>
    </location>
</feature>